<comment type="caution">
    <text evidence="1">The sequence shown here is derived from an EMBL/GenBank/DDBJ whole genome shotgun (WGS) entry which is preliminary data.</text>
</comment>
<name>A0ABU2UIU0_9ACTN</name>
<sequence>MSTNAFEVKAAIRDLIKGRPELAGYQVTWGFPTKNPERRWVFVGEVTWSESDWATLKSRQESFEISVVLNCQISGATAEQVETELQRMGAGVEDALKANPSLGIHSVVASDFVPKKLVSFPTDQAYEGQLETGVRVKARL</sequence>
<dbReference type="RefSeq" id="WP_311634931.1">
    <property type="nucleotide sequence ID" value="NZ_JAVRFF010000011.1"/>
</dbReference>
<accession>A0ABU2UIU0</accession>
<dbReference type="EMBL" id="JAVRFF010000011">
    <property type="protein sequence ID" value="MDT0472782.1"/>
    <property type="molecule type" value="Genomic_DNA"/>
</dbReference>
<evidence type="ECO:0008006" key="3">
    <source>
        <dbReference type="Google" id="ProtNLM"/>
    </source>
</evidence>
<reference evidence="1" key="1">
    <citation type="submission" date="2024-05" db="EMBL/GenBank/DDBJ databases">
        <title>30 novel species of actinomycetes from the DSMZ collection.</title>
        <authorList>
            <person name="Nouioui I."/>
        </authorList>
    </citation>
    <scope>NUCLEOTIDE SEQUENCE</scope>
    <source>
        <strain evidence="1">DSM 41014</strain>
    </source>
</reference>
<gene>
    <name evidence="1" type="ORF">RM863_11660</name>
</gene>
<organism evidence="1 2">
    <name type="scientific">Streptomyces hintoniae</name>
    <dbReference type="NCBI Taxonomy" id="3075521"/>
    <lineage>
        <taxon>Bacteria</taxon>
        <taxon>Bacillati</taxon>
        <taxon>Actinomycetota</taxon>
        <taxon>Actinomycetes</taxon>
        <taxon>Kitasatosporales</taxon>
        <taxon>Streptomycetaceae</taxon>
        <taxon>Streptomyces</taxon>
    </lineage>
</organism>
<evidence type="ECO:0000313" key="2">
    <source>
        <dbReference type="Proteomes" id="UP001180489"/>
    </source>
</evidence>
<keyword evidence="2" id="KW-1185">Reference proteome</keyword>
<proteinExistence type="predicted"/>
<dbReference type="Proteomes" id="UP001180489">
    <property type="component" value="Unassembled WGS sequence"/>
</dbReference>
<protein>
    <recommendedName>
        <fullName evidence="3">Phage tail protein</fullName>
    </recommendedName>
</protein>
<evidence type="ECO:0000313" key="1">
    <source>
        <dbReference type="EMBL" id="MDT0472782.1"/>
    </source>
</evidence>